<gene>
    <name evidence="5" type="ORF">DFP94_11019</name>
</gene>
<dbReference type="GO" id="GO:0003700">
    <property type="term" value="F:DNA-binding transcription factor activity"/>
    <property type="evidence" value="ECO:0007669"/>
    <property type="project" value="InterPro"/>
</dbReference>
<dbReference type="InterPro" id="IPR018062">
    <property type="entry name" value="HTH_AraC-typ_CS"/>
</dbReference>
<evidence type="ECO:0000256" key="1">
    <source>
        <dbReference type="ARBA" id="ARBA00023015"/>
    </source>
</evidence>
<dbReference type="PRINTS" id="PR00032">
    <property type="entry name" value="HTHARAC"/>
</dbReference>
<dbReference type="GO" id="GO:0043565">
    <property type="term" value="F:sequence-specific DNA binding"/>
    <property type="evidence" value="ECO:0007669"/>
    <property type="project" value="InterPro"/>
</dbReference>
<dbReference type="SUPFAM" id="SSF51215">
    <property type="entry name" value="Regulatory protein AraC"/>
    <property type="match status" value="1"/>
</dbReference>
<keyword evidence="3" id="KW-0804">Transcription</keyword>
<dbReference type="InterPro" id="IPR037923">
    <property type="entry name" value="HTH-like"/>
</dbReference>
<evidence type="ECO:0000259" key="4">
    <source>
        <dbReference type="PROSITE" id="PS01124"/>
    </source>
</evidence>
<dbReference type="PANTHER" id="PTHR43280">
    <property type="entry name" value="ARAC-FAMILY TRANSCRIPTIONAL REGULATOR"/>
    <property type="match status" value="1"/>
</dbReference>
<evidence type="ECO:0000313" key="6">
    <source>
        <dbReference type="Proteomes" id="UP000253090"/>
    </source>
</evidence>
<dbReference type="EMBL" id="QPJW01000010">
    <property type="protein sequence ID" value="RCX16959.1"/>
    <property type="molecule type" value="Genomic_DNA"/>
</dbReference>
<dbReference type="OrthoDB" id="9813413at2"/>
<keyword evidence="6" id="KW-1185">Reference proteome</keyword>
<sequence length="267" mass="31208">MEAQYQISYCYHGKMQCEPAYFWGPGIKEQYKLLFIHNGRGEYHFNGRTYNLEKGQGFAVYPEMICFMKADDGDPWFYSWIAFEGRDAETLLENALLDRDNPVFDFSQPAWFDAYLQEFDSACKKKNLHGLALQSTLYRFFADWLDTMMVHRNPVNSSSSKERYVNQSIEYIRMNYYNSVSISEIARIVGIDRVYLSTLFKEKMSVSPQKYLLQFRMNKACELLGNRNLSIADVSRSVGYGDPLLFSKMFKKVTGLSPSHFRERLHA</sequence>
<evidence type="ECO:0000313" key="5">
    <source>
        <dbReference type="EMBL" id="RCX16959.1"/>
    </source>
</evidence>
<dbReference type="RefSeq" id="WP_114498106.1">
    <property type="nucleotide sequence ID" value="NZ_QPJW01000010.1"/>
</dbReference>
<dbReference type="AlphaFoldDB" id="A0A369B613"/>
<dbReference type="InterPro" id="IPR018060">
    <property type="entry name" value="HTH_AraC"/>
</dbReference>
<organism evidence="5 6">
    <name type="scientific">Fontibacillus phaseoli</name>
    <dbReference type="NCBI Taxonomy" id="1416533"/>
    <lineage>
        <taxon>Bacteria</taxon>
        <taxon>Bacillati</taxon>
        <taxon>Bacillota</taxon>
        <taxon>Bacilli</taxon>
        <taxon>Bacillales</taxon>
        <taxon>Paenibacillaceae</taxon>
        <taxon>Fontibacillus</taxon>
    </lineage>
</organism>
<name>A0A369B613_9BACL</name>
<dbReference type="Pfam" id="PF12833">
    <property type="entry name" value="HTH_18"/>
    <property type="match status" value="1"/>
</dbReference>
<dbReference type="PROSITE" id="PS01124">
    <property type="entry name" value="HTH_ARAC_FAMILY_2"/>
    <property type="match status" value="1"/>
</dbReference>
<evidence type="ECO:0000256" key="2">
    <source>
        <dbReference type="ARBA" id="ARBA00023125"/>
    </source>
</evidence>
<dbReference type="Pfam" id="PF02311">
    <property type="entry name" value="AraC_binding"/>
    <property type="match status" value="1"/>
</dbReference>
<proteinExistence type="predicted"/>
<keyword evidence="1" id="KW-0805">Transcription regulation</keyword>
<protein>
    <submittedName>
        <fullName evidence="5">AraC-like DNA-binding protein</fullName>
    </submittedName>
</protein>
<keyword evidence="2 5" id="KW-0238">DNA-binding</keyword>
<reference evidence="5 6" key="1">
    <citation type="submission" date="2018-07" db="EMBL/GenBank/DDBJ databases">
        <title>Genomic Encyclopedia of Type Strains, Phase III (KMG-III): the genomes of soil and plant-associated and newly described type strains.</title>
        <authorList>
            <person name="Whitman W."/>
        </authorList>
    </citation>
    <scope>NUCLEOTIDE SEQUENCE [LARGE SCALE GENOMIC DNA]</scope>
    <source>
        <strain evidence="5 6">CECT 8333</strain>
    </source>
</reference>
<accession>A0A369B613</accession>
<evidence type="ECO:0000256" key="3">
    <source>
        <dbReference type="ARBA" id="ARBA00023163"/>
    </source>
</evidence>
<dbReference type="InterPro" id="IPR009057">
    <property type="entry name" value="Homeodomain-like_sf"/>
</dbReference>
<dbReference type="PANTHER" id="PTHR43280:SF30">
    <property type="entry name" value="MMSAB OPERON REGULATORY PROTEIN"/>
    <property type="match status" value="1"/>
</dbReference>
<dbReference type="SUPFAM" id="SSF46689">
    <property type="entry name" value="Homeodomain-like"/>
    <property type="match status" value="2"/>
</dbReference>
<dbReference type="InterPro" id="IPR020449">
    <property type="entry name" value="Tscrpt_reg_AraC-type_HTH"/>
</dbReference>
<dbReference type="Proteomes" id="UP000253090">
    <property type="component" value="Unassembled WGS sequence"/>
</dbReference>
<feature type="domain" description="HTH araC/xylS-type" evidence="4">
    <location>
        <begin position="166"/>
        <end position="264"/>
    </location>
</feature>
<dbReference type="Gene3D" id="1.10.10.60">
    <property type="entry name" value="Homeodomain-like"/>
    <property type="match status" value="2"/>
</dbReference>
<comment type="caution">
    <text evidence="5">The sequence shown here is derived from an EMBL/GenBank/DDBJ whole genome shotgun (WGS) entry which is preliminary data.</text>
</comment>
<dbReference type="SMART" id="SM00342">
    <property type="entry name" value="HTH_ARAC"/>
    <property type="match status" value="1"/>
</dbReference>
<dbReference type="CDD" id="cd06986">
    <property type="entry name" value="cupin_MmsR-like_N"/>
    <property type="match status" value="1"/>
</dbReference>
<dbReference type="InterPro" id="IPR003313">
    <property type="entry name" value="AraC-bd"/>
</dbReference>
<dbReference type="PROSITE" id="PS00041">
    <property type="entry name" value="HTH_ARAC_FAMILY_1"/>
    <property type="match status" value="1"/>
</dbReference>